<dbReference type="SUPFAM" id="SSF51905">
    <property type="entry name" value="FAD/NAD(P)-binding domain"/>
    <property type="match status" value="1"/>
</dbReference>
<dbReference type="Proteomes" id="UP001239445">
    <property type="component" value="Unassembled WGS sequence"/>
</dbReference>
<gene>
    <name evidence="7" type="ORF">QBC47DRAFT_326300</name>
</gene>
<evidence type="ECO:0000259" key="6">
    <source>
        <dbReference type="Pfam" id="PF01266"/>
    </source>
</evidence>
<dbReference type="InterPro" id="IPR036188">
    <property type="entry name" value="FAD/NAD-bd_sf"/>
</dbReference>
<dbReference type="InterPro" id="IPR045170">
    <property type="entry name" value="MTOX"/>
</dbReference>
<protein>
    <submittedName>
        <fullName evidence="7">FAD dependent oxidoreductase</fullName>
    </submittedName>
</protein>
<dbReference type="EMBL" id="MU839837">
    <property type="protein sequence ID" value="KAK1753747.1"/>
    <property type="molecule type" value="Genomic_DNA"/>
</dbReference>
<dbReference type="PANTHER" id="PTHR10961">
    <property type="entry name" value="PEROXISOMAL SARCOSINE OXIDASE"/>
    <property type="match status" value="1"/>
</dbReference>
<accession>A0AAJ0F4T1</accession>
<dbReference type="GO" id="GO:0051698">
    <property type="term" value="F:saccharopine oxidase activity"/>
    <property type="evidence" value="ECO:0007669"/>
    <property type="project" value="TreeGrafter"/>
</dbReference>
<evidence type="ECO:0000313" key="7">
    <source>
        <dbReference type="EMBL" id="KAK1753747.1"/>
    </source>
</evidence>
<dbReference type="GO" id="GO:0008115">
    <property type="term" value="F:sarcosine oxidase activity"/>
    <property type="evidence" value="ECO:0007669"/>
    <property type="project" value="TreeGrafter"/>
</dbReference>
<feature type="domain" description="FAD dependent oxidoreductase" evidence="6">
    <location>
        <begin position="11"/>
        <end position="395"/>
    </location>
</feature>
<dbReference type="AlphaFoldDB" id="A0AAJ0F4T1"/>
<evidence type="ECO:0000256" key="5">
    <source>
        <dbReference type="ARBA" id="ARBA00023002"/>
    </source>
</evidence>
<evidence type="ECO:0000313" key="8">
    <source>
        <dbReference type="Proteomes" id="UP001239445"/>
    </source>
</evidence>
<reference evidence="7" key="1">
    <citation type="submission" date="2023-06" db="EMBL/GenBank/DDBJ databases">
        <title>Genome-scale phylogeny and comparative genomics of the fungal order Sordariales.</title>
        <authorList>
            <consortium name="Lawrence Berkeley National Laboratory"/>
            <person name="Hensen N."/>
            <person name="Bonometti L."/>
            <person name="Westerberg I."/>
            <person name="Brannstrom I.O."/>
            <person name="Guillou S."/>
            <person name="Cros-Aarteil S."/>
            <person name="Calhoun S."/>
            <person name="Haridas S."/>
            <person name="Kuo A."/>
            <person name="Mondo S."/>
            <person name="Pangilinan J."/>
            <person name="Riley R."/>
            <person name="Labutti K."/>
            <person name="Andreopoulos B."/>
            <person name="Lipzen A."/>
            <person name="Chen C."/>
            <person name="Yanf M."/>
            <person name="Daum C."/>
            <person name="Ng V."/>
            <person name="Clum A."/>
            <person name="Steindorff A."/>
            <person name="Ohm R."/>
            <person name="Martin F."/>
            <person name="Silar P."/>
            <person name="Natvig D."/>
            <person name="Lalanne C."/>
            <person name="Gautier V."/>
            <person name="Ament-Velasquez S.L."/>
            <person name="Kruys A."/>
            <person name="Hutchinson M.I."/>
            <person name="Powell A.J."/>
            <person name="Barry K."/>
            <person name="Miller A.N."/>
            <person name="Grigoriev I.V."/>
            <person name="Debuchy R."/>
            <person name="Gladieux P."/>
            <person name="Thoren M.H."/>
            <person name="Johannesson H."/>
        </authorList>
    </citation>
    <scope>NUCLEOTIDE SEQUENCE</scope>
    <source>
        <strain evidence="7">PSN4</strain>
    </source>
</reference>
<keyword evidence="8" id="KW-1185">Reference proteome</keyword>
<dbReference type="GO" id="GO:0050660">
    <property type="term" value="F:flavin adenine dinucleotide binding"/>
    <property type="evidence" value="ECO:0007669"/>
    <property type="project" value="InterPro"/>
</dbReference>
<keyword evidence="3" id="KW-0285">Flavoprotein</keyword>
<evidence type="ECO:0000256" key="2">
    <source>
        <dbReference type="ARBA" id="ARBA00010989"/>
    </source>
</evidence>
<evidence type="ECO:0000256" key="1">
    <source>
        <dbReference type="ARBA" id="ARBA00001974"/>
    </source>
</evidence>
<comment type="caution">
    <text evidence="7">The sequence shown here is derived from an EMBL/GenBank/DDBJ whole genome shotgun (WGS) entry which is preliminary data.</text>
</comment>
<dbReference type="Gene3D" id="3.50.50.60">
    <property type="entry name" value="FAD/NAD(P)-binding domain"/>
    <property type="match status" value="1"/>
</dbReference>
<keyword evidence="5" id="KW-0560">Oxidoreductase</keyword>
<dbReference type="Gene3D" id="3.30.9.10">
    <property type="entry name" value="D-Amino Acid Oxidase, subunit A, domain 2"/>
    <property type="match status" value="1"/>
</dbReference>
<dbReference type="InterPro" id="IPR006076">
    <property type="entry name" value="FAD-dep_OxRdtase"/>
</dbReference>
<keyword evidence="4" id="KW-0274">FAD</keyword>
<sequence length="442" mass="47567">MADTTQPKTTIIVGAGVFGASAALHHITKHPTSSITLIDRDPYTAPTRVAASWDWNKVIRSDYLDPTYTRLGLEAQQLWRSSPVFQEYYHESGVVWISPSTFGRTAIANFEAIGADVDVEMISVEETKKLGGGCFAEADYTGITEVLLDRSSGWAEAKEALGSAIRAAVDAGVRYVAAEVAGLVFDEEGRCAGVRLADGEVLAADRVVLCTGAYTPALLINSAPGDEKMHAGGRILAFGVTEGTVPLEEGKAGMLDTMPVGINDNPLGRGVDAGCLPLPKQGEIKTWGQILFRNTVTHPLTGEVISTPPVAADYNQWDVPPVLKDDARHALKSLFGDSISGEKMNKFRICWDAATPSGDFIVSPHSGCEGLFVATCGSFHGFKFLPVIGKYVVQMLDGELDAELEKKWAWDRELPPTEGNKQWPTREYREFMGQAAAGSGLS</sequence>
<dbReference type="Pfam" id="PF01266">
    <property type="entry name" value="DAO"/>
    <property type="match status" value="1"/>
</dbReference>
<evidence type="ECO:0000256" key="3">
    <source>
        <dbReference type="ARBA" id="ARBA00022630"/>
    </source>
</evidence>
<comment type="cofactor">
    <cofactor evidence="1">
        <name>FAD</name>
        <dbReference type="ChEBI" id="CHEBI:57692"/>
    </cofactor>
</comment>
<name>A0AAJ0F4T1_9PEZI</name>
<evidence type="ECO:0000256" key="4">
    <source>
        <dbReference type="ARBA" id="ARBA00022827"/>
    </source>
</evidence>
<comment type="similarity">
    <text evidence="2">Belongs to the MSOX/MTOX family.</text>
</comment>
<proteinExistence type="inferred from homology"/>
<dbReference type="PANTHER" id="PTHR10961:SF37">
    <property type="entry name" value="FAD DEPENDENT OXIDOREDUCTASE DOMAIN-CONTAINING PROTEIN"/>
    <property type="match status" value="1"/>
</dbReference>
<organism evidence="7 8">
    <name type="scientific">Echria macrotheca</name>
    <dbReference type="NCBI Taxonomy" id="438768"/>
    <lineage>
        <taxon>Eukaryota</taxon>
        <taxon>Fungi</taxon>
        <taxon>Dikarya</taxon>
        <taxon>Ascomycota</taxon>
        <taxon>Pezizomycotina</taxon>
        <taxon>Sordariomycetes</taxon>
        <taxon>Sordariomycetidae</taxon>
        <taxon>Sordariales</taxon>
        <taxon>Schizotheciaceae</taxon>
        <taxon>Echria</taxon>
    </lineage>
</organism>